<protein>
    <submittedName>
        <fullName evidence="1">Uncharacterized protein</fullName>
    </submittedName>
</protein>
<gene>
    <name evidence="1" type="ORF">CU097_000895</name>
</gene>
<proteinExistence type="predicted"/>
<keyword evidence="2" id="KW-1185">Reference proteome</keyword>
<feature type="non-terminal residue" evidence="1">
    <location>
        <position position="94"/>
    </location>
</feature>
<accession>A0A367IKU3</accession>
<evidence type="ECO:0000313" key="1">
    <source>
        <dbReference type="EMBL" id="RCH78295.1"/>
    </source>
</evidence>
<dbReference type="STRING" id="86630.A0A367IKU3"/>
<feature type="non-terminal residue" evidence="1">
    <location>
        <position position="1"/>
    </location>
</feature>
<dbReference type="Proteomes" id="UP000252139">
    <property type="component" value="Unassembled WGS sequence"/>
</dbReference>
<comment type="caution">
    <text evidence="1">The sequence shown here is derived from an EMBL/GenBank/DDBJ whole genome shotgun (WGS) entry which is preliminary data.</text>
</comment>
<organism evidence="1 2">
    <name type="scientific">Rhizopus azygosporus</name>
    <name type="common">Rhizopus microsporus var. azygosporus</name>
    <dbReference type="NCBI Taxonomy" id="86630"/>
    <lineage>
        <taxon>Eukaryota</taxon>
        <taxon>Fungi</taxon>
        <taxon>Fungi incertae sedis</taxon>
        <taxon>Mucoromycota</taxon>
        <taxon>Mucoromycotina</taxon>
        <taxon>Mucoromycetes</taxon>
        <taxon>Mucorales</taxon>
        <taxon>Mucorineae</taxon>
        <taxon>Rhizopodaceae</taxon>
        <taxon>Rhizopus</taxon>
    </lineage>
</organism>
<dbReference type="EMBL" id="PJQL01005274">
    <property type="protein sequence ID" value="RCH78295.1"/>
    <property type="molecule type" value="Genomic_DNA"/>
</dbReference>
<sequence length="94" mass="10918">QHIRDYVHHITQTQSLPPYYSISLLSLISSALLEINQIEYPVDKNKKKSFLNAYQSTTLAYNNKPEEDIFPRAYHTLVHCPVPNLFDTLLELES</sequence>
<dbReference type="OrthoDB" id="415359at2759"/>
<evidence type="ECO:0000313" key="2">
    <source>
        <dbReference type="Proteomes" id="UP000252139"/>
    </source>
</evidence>
<reference evidence="1 2" key="1">
    <citation type="journal article" date="2018" name="G3 (Bethesda)">
        <title>Phylogenetic and Phylogenomic Definition of Rhizopus Species.</title>
        <authorList>
            <person name="Gryganskyi A.P."/>
            <person name="Golan J."/>
            <person name="Dolatabadi S."/>
            <person name="Mondo S."/>
            <person name="Robb S."/>
            <person name="Idnurm A."/>
            <person name="Muszewska A."/>
            <person name="Steczkiewicz K."/>
            <person name="Masonjones S."/>
            <person name="Liao H.L."/>
            <person name="Gajdeczka M.T."/>
            <person name="Anike F."/>
            <person name="Vuek A."/>
            <person name="Anishchenko I.M."/>
            <person name="Voigt K."/>
            <person name="de Hoog G.S."/>
            <person name="Smith M.E."/>
            <person name="Heitman J."/>
            <person name="Vilgalys R."/>
            <person name="Stajich J.E."/>
        </authorList>
    </citation>
    <scope>NUCLEOTIDE SEQUENCE [LARGE SCALE GENOMIC DNA]</scope>
    <source>
        <strain evidence="1 2">CBS 357.93</strain>
    </source>
</reference>
<name>A0A367IKU3_RHIAZ</name>
<dbReference type="AlphaFoldDB" id="A0A367IKU3"/>